<reference evidence="1" key="1">
    <citation type="submission" date="2024-06" db="EMBL/GenBank/DDBJ databases">
        <title>Draft Genome Sequence of Deinococcus sonorensis Type Strain KR-87, a Biofilm Producing Representative of the Genus Deinococcus.</title>
        <authorList>
            <person name="Boren L.S."/>
            <person name="Grosso R.A."/>
            <person name="Hugenberg-Cox A.N."/>
            <person name="Hill J.T.E."/>
            <person name="Albert C.M."/>
            <person name="Tuohy J.M."/>
        </authorList>
    </citation>
    <scope>NUCLEOTIDE SEQUENCE</scope>
    <source>
        <strain evidence="1">KR-87</strain>
    </source>
</reference>
<dbReference type="RefSeq" id="WP_350245081.1">
    <property type="nucleotide sequence ID" value="NZ_CP158299.1"/>
</dbReference>
<organism evidence="1">
    <name type="scientific">Deinococcus sonorensis KR-87</name>
    <dbReference type="NCBI Taxonomy" id="694439"/>
    <lineage>
        <taxon>Bacteria</taxon>
        <taxon>Thermotogati</taxon>
        <taxon>Deinococcota</taxon>
        <taxon>Deinococci</taxon>
        <taxon>Deinococcales</taxon>
        <taxon>Deinococcaceae</taxon>
        <taxon>Deinococcus</taxon>
    </lineage>
</organism>
<proteinExistence type="predicted"/>
<gene>
    <name evidence="1" type="ORF">ABOD76_11940</name>
</gene>
<dbReference type="KEGG" id="dsc:ABOD76_11940"/>
<evidence type="ECO:0000313" key="1">
    <source>
        <dbReference type="EMBL" id="XBV86984.1"/>
    </source>
</evidence>
<name>A0AAU7UGB4_9DEIO</name>
<protein>
    <recommendedName>
        <fullName evidence="2">Transposase</fullName>
    </recommendedName>
</protein>
<sequence>MLRLSMTTHARLDATSVLLMLELPRLLRLGSRASRASWLLALLGVVTGGGTDYPYPVRGPRLLSPCDMPAASG</sequence>
<dbReference type="EMBL" id="CP158299">
    <property type="protein sequence ID" value="XBV86984.1"/>
    <property type="molecule type" value="Genomic_DNA"/>
</dbReference>
<dbReference type="AlphaFoldDB" id="A0AAU7UGB4"/>
<accession>A0AAU7UGB4</accession>
<evidence type="ECO:0008006" key="2">
    <source>
        <dbReference type="Google" id="ProtNLM"/>
    </source>
</evidence>